<feature type="domain" description="SIS" evidence="2">
    <location>
        <begin position="31"/>
        <end position="173"/>
    </location>
</feature>
<dbReference type="InterPro" id="IPR001347">
    <property type="entry name" value="SIS_dom"/>
</dbReference>
<comment type="caution">
    <text evidence="3">The sequence shown here is derived from an EMBL/GenBank/DDBJ whole genome shotgun (WGS) entry which is preliminary data.</text>
</comment>
<evidence type="ECO:0000313" key="3">
    <source>
        <dbReference type="EMBL" id="MBO8427917.1"/>
    </source>
</evidence>
<evidence type="ECO:0000313" key="4">
    <source>
        <dbReference type="Proteomes" id="UP000823613"/>
    </source>
</evidence>
<protein>
    <submittedName>
        <fullName evidence="3">SIS domain-containing protein</fullName>
    </submittedName>
</protein>
<dbReference type="GO" id="GO:0097367">
    <property type="term" value="F:carbohydrate derivative binding"/>
    <property type="evidence" value="ECO:0007669"/>
    <property type="project" value="InterPro"/>
</dbReference>
<sequence length="345" mass="39091">MNESIMHKEILMIPESLKLTKEYNKEKIVEFCKVFKEKDIKNVMIAARGSSDNVGVYLKYLFEIYLHIPVSFASCSVITKYSSYLNFDKTLVIGISQSGSGEDIFEFLNMAKNHNALTLAITNNTESIVAKVSEYHFYLNLTKELGLAATKTFISQMYICLLLVNELLENKDLTGAINSLDELTKKVIANEENIKEVAKKCVEFNDCYLLSRGLNYVSSLEGALKIQETTYIKAKAYASSDFYHGPMAIVDEKQNLFLLNALGKVSDDNHVLYEKLLELNPNIIVISNDPYFENAKSLIKIPYCEEVISPFLIIITIQLLACNLSIYRGIDVDHPRNLKKVTVTR</sequence>
<reference evidence="3" key="2">
    <citation type="journal article" date="2021" name="PeerJ">
        <title>Extensive microbial diversity within the chicken gut microbiome revealed by metagenomics and culture.</title>
        <authorList>
            <person name="Gilroy R."/>
            <person name="Ravi A."/>
            <person name="Getino M."/>
            <person name="Pursley I."/>
            <person name="Horton D.L."/>
            <person name="Alikhan N.F."/>
            <person name="Baker D."/>
            <person name="Gharbi K."/>
            <person name="Hall N."/>
            <person name="Watson M."/>
            <person name="Adriaenssens E.M."/>
            <person name="Foster-Nyarko E."/>
            <person name="Jarju S."/>
            <person name="Secka A."/>
            <person name="Antonio M."/>
            <person name="Oren A."/>
            <person name="Chaudhuri R.R."/>
            <person name="La Ragione R."/>
            <person name="Hildebrand F."/>
            <person name="Pallen M.J."/>
        </authorList>
    </citation>
    <scope>NUCLEOTIDE SEQUENCE</scope>
    <source>
        <strain evidence="3">11159</strain>
    </source>
</reference>
<name>A0A9D9DJ90_9BACL</name>
<dbReference type="EMBL" id="JADIMY010000105">
    <property type="protein sequence ID" value="MBO8427917.1"/>
    <property type="molecule type" value="Genomic_DNA"/>
</dbReference>
<dbReference type="CDD" id="cd05008">
    <property type="entry name" value="SIS_GlmS_GlmD_1"/>
    <property type="match status" value="1"/>
</dbReference>
<reference evidence="3" key="1">
    <citation type="submission" date="2020-10" db="EMBL/GenBank/DDBJ databases">
        <authorList>
            <person name="Gilroy R."/>
        </authorList>
    </citation>
    <scope>NUCLEOTIDE SEQUENCE</scope>
    <source>
        <strain evidence="3">11159</strain>
    </source>
</reference>
<dbReference type="PANTHER" id="PTHR10937">
    <property type="entry name" value="GLUCOSAMINE--FRUCTOSE-6-PHOSPHATE AMINOTRANSFERASE, ISOMERIZING"/>
    <property type="match status" value="1"/>
</dbReference>
<proteinExistence type="predicted"/>
<dbReference type="SUPFAM" id="SSF53697">
    <property type="entry name" value="SIS domain"/>
    <property type="match status" value="1"/>
</dbReference>
<dbReference type="Gene3D" id="3.40.50.10490">
    <property type="entry name" value="Glucose-6-phosphate isomerase like protein, domain 1"/>
    <property type="match status" value="2"/>
</dbReference>
<dbReference type="GO" id="GO:1901135">
    <property type="term" value="P:carbohydrate derivative metabolic process"/>
    <property type="evidence" value="ECO:0007669"/>
    <property type="project" value="InterPro"/>
</dbReference>
<dbReference type="InterPro" id="IPR046348">
    <property type="entry name" value="SIS_dom_sf"/>
</dbReference>
<dbReference type="AlphaFoldDB" id="A0A9D9DJ90"/>
<evidence type="ECO:0000259" key="2">
    <source>
        <dbReference type="PROSITE" id="PS51464"/>
    </source>
</evidence>
<gene>
    <name evidence="3" type="ORF">IAC58_05200</name>
</gene>
<keyword evidence="1" id="KW-0677">Repeat</keyword>
<dbReference type="PANTHER" id="PTHR10937:SF8">
    <property type="entry name" value="AMINOTRANSFERASE-RELATED"/>
    <property type="match status" value="1"/>
</dbReference>
<dbReference type="PROSITE" id="PS51464">
    <property type="entry name" value="SIS"/>
    <property type="match status" value="2"/>
</dbReference>
<dbReference type="CDD" id="cd05009">
    <property type="entry name" value="SIS_GlmS_GlmD_2"/>
    <property type="match status" value="1"/>
</dbReference>
<evidence type="ECO:0000256" key="1">
    <source>
        <dbReference type="ARBA" id="ARBA00022737"/>
    </source>
</evidence>
<feature type="domain" description="SIS" evidence="2">
    <location>
        <begin position="197"/>
        <end position="335"/>
    </location>
</feature>
<accession>A0A9D9DJ90</accession>
<dbReference type="Pfam" id="PF01380">
    <property type="entry name" value="SIS"/>
    <property type="match status" value="2"/>
</dbReference>
<dbReference type="InterPro" id="IPR035490">
    <property type="entry name" value="GlmS/FrlB_SIS"/>
</dbReference>
<organism evidence="3 4">
    <name type="scientific">Candidatus Onthovivens merdipullorum</name>
    <dbReference type="NCBI Taxonomy" id="2840889"/>
    <lineage>
        <taxon>Bacteria</taxon>
        <taxon>Bacillati</taxon>
        <taxon>Bacillota</taxon>
        <taxon>Bacilli</taxon>
        <taxon>Bacillales</taxon>
        <taxon>Candidatus Onthovivens</taxon>
    </lineage>
</organism>
<dbReference type="InterPro" id="IPR035466">
    <property type="entry name" value="GlmS/AgaS_SIS"/>
</dbReference>
<dbReference type="Proteomes" id="UP000823613">
    <property type="component" value="Unassembled WGS sequence"/>
</dbReference>